<organism evidence="1 2">
    <name type="scientific">Calycina marina</name>
    <dbReference type="NCBI Taxonomy" id="1763456"/>
    <lineage>
        <taxon>Eukaryota</taxon>
        <taxon>Fungi</taxon>
        <taxon>Dikarya</taxon>
        <taxon>Ascomycota</taxon>
        <taxon>Pezizomycotina</taxon>
        <taxon>Leotiomycetes</taxon>
        <taxon>Helotiales</taxon>
        <taxon>Pezizellaceae</taxon>
        <taxon>Calycina</taxon>
    </lineage>
</organism>
<sequence length="235" mass="25827">MNLVSDLSDEKRVFSGPPWKVMEGGVQLSDRQRRPGISATGGRYHATLQVVAFIYSVSIKDLLDNGAGVNDTGGELGSVLQAASASCSADAVQLLPGFSAETNLICSKHGTALRAVLNANFRDQNLGNRHYRCVRLLLHKTESEKGPTTQKTKITQYENRYTSSMAHFMIPICADVNGYCDMETSLEIGTKRTRLGLGRQLLPYRRSKVGSKEEGTNCIVDLLRKKWIEGGGRYI</sequence>
<dbReference type="AlphaFoldDB" id="A0A9P7Z6B6"/>
<comment type="caution">
    <text evidence="1">The sequence shown here is derived from an EMBL/GenBank/DDBJ whole genome shotgun (WGS) entry which is preliminary data.</text>
</comment>
<dbReference type="InterPro" id="IPR036770">
    <property type="entry name" value="Ankyrin_rpt-contain_sf"/>
</dbReference>
<dbReference type="Gene3D" id="1.25.40.20">
    <property type="entry name" value="Ankyrin repeat-containing domain"/>
    <property type="match status" value="1"/>
</dbReference>
<reference evidence="1" key="1">
    <citation type="journal article" date="2021" name="IMA Fungus">
        <title>Genomic characterization of three marine fungi, including Emericellopsis atlantica sp. nov. with signatures of a generalist lifestyle and marine biomass degradation.</title>
        <authorList>
            <person name="Hagestad O.C."/>
            <person name="Hou L."/>
            <person name="Andersen J.H."/>
            <person name="Hansen E.H."/>
            <person name="Altermark B."/>
            <person name="Li C."/>
            <person name="Kuhnert E."/>
            <person name="Cox R.J."/>
            <person name="Crous P.W."/>
            <person name="Spatafora J.W."/>
            <person name="Lail K."/>
            <person name="Amirebrahimi M."/>
            <person name="Lipzen A."/>
            <person name="Pangilinan J."/>
            <person name="Andreopoulos W."/>
            <person name="Hayes R.D."/>
            <person name="Ng V."/>
            <person name="Grigoriev I.V."/>
            <person name="Jackson S.A."/>
            <person name="Sutton T.D.S."/>
            <person name="Dobson A.D.W."/>
            <person name="Rama T."/>
        </authorList>
    </citation>
    <scope>NUCLEOTIDE SEQUENCE</scope>
    <source>
        <strain evidence="1">TRa3180A</strain>
    </source>
</reference>
<dbReference type="Proteomes" id="UP000887226">
    <property type="component" value="Unassembled WGS sequence"/>
</dbReference>
<protein>
    <submittedName>
        <fullName evidence="1">Uncharacterized protein</fullName>
    </submittedName>
</protein>
<keyword evidence="2" id="KW-1185">Reference proteome</keyword>
<gene>
    <name evidence="1" type="ORF">BJ878DRAFT_478788</name>
</gene>
<evidence type="ECO:0000313" key="2">
    <source>
        <dbReference type="Proteomes" id="UP000887226"/>
    </source>
</evidence>
<accession>A0A9P7Z6B6</accession>
<dbReference type="EMBL" id="MU253825">
    <property type="protein sequence ID" value="KAG9245912.1"/>
    <property type="molecule type" value="Genomic_DNA"/>
</dbReference>
<proteinExistence type="predicted"/>
<evidence type="ECO:0000313" key="1">
    <source>
        <dbReference type="EMBL" id="KAG9245912.1"/>
    </source>
</evidence>
<name>A0A9P7Z6B6_9HELO</name>